<comment type="caution">
    <text evidence="1">The sequence shown here is derived from an EMBL/GenBank/DDBJ whole genome shotgun (WGS) entry which is preliminary data.</text>
</comment>
<proteinExistence type="predicted"/>
<name>A0ABQ5W7V0_9HYPH</name>
<reference evidence="2" key="1">
    <citation type="journal article" date="2019" name="Int. J. Syst. Evol. Microbiol.">
        <title>The Global Catalogue of Microorganisms (GCM) 10K type strain sequencing project: providing services to taxonomists for standard genome sequencing and annotation.</title>
        <authorList>
            <consortium name="The Broad Institute Genomics Platform"/>
            <consortium name="The Broad Institute Genome Sequencing Center for Infectious Disease"/>
            <person name="Wu L."/>
            <person name="Ma J."/>
        </authorList>
    </citation>
    <scope>NUCLEOTIDE SEQUENCE [LARGE SCALE GENOMIC DNA]</scope>
    <source>
        <strain evidence="2">NBRC 112416</strain>
    </source>
</reference>
<protein>
    <submittedName>
        <fullName evidence="1">Uncharacterized protein</fullName>
    </submittedName>
</protein>
<evidence type="ECO:0000313" key="2">
    <source>
        <dbReference type="Proteomes" id="UP001156691"/>
    </source>
</evidence>
<dbReference type="EMBL" id="BSNS01000016">
    <property type="protein sequence ID" value="GLQ56052.1"/>
    <property type="molecule type" value="Genomic_DNA"/>
</dbReference>
<dbReference type="RefSeq" id="WP_284341470.1">
    <property type="nucleotide sequence ID" value="NZ_BSNS01000016.1"/>
</dbReference>
<organism evidence="1 2">
    <name type="scientific">Devosia nitrariae</name>
    <dbReference type="NCBI Taxonomy" id="2071872"/>
    <lineage>
        <taxon>Bacteria</taxon>
        <taxon>Pseudomonadati</taxon>
        <taxon>Pseudomonadota</taxon>
        <taxon>Alphaproteobacteria</taxon>
        <taxon>Hyphomicrobiales</taxon>
        <taxon>Devosiaceae</taxon>
        <taxon>Devosia</taxon>
    </lineage>
</organism>
<dbReference type="Proteomes" id="UP001156691">
    <property type="component" value="Unassembled WGS sequence"/>
</dbReference>
<keyword evidence="2" id="KW-1185">Reference proteome</keyword>
<sequence>MSVVRLALTVASAAVAISHNPVVRAAVSNPKTREVAIEATKTAAYNAGRLARLIVGPRAR</sequence>
<evidence type="ECO:0000313" key="1">
    <source>
        <dbReference type="EMBL" id="GLQ56052.1"/>
    </source>
</evidence>
<gene>
    <name evidence="1" type="ORF">GCM10010862_33110</name>
</gene>
<accession>A0ABQ5W7V0</accession>